<organism evidence="1 2">
    <name type="scientific">Vigna mungo</name>
    <name type="common">Black gram</name>
    <name type="synonym">Phaseolus mungo</name>
    <dbReference type="NCBI Taxonomy" id="3915"/>
    <lineage>
        <taxon>Eukaryota</taxon>
        <taxon>Viridiplantae</taxon>
        <taxon>Streptophyta</taxon>
        <taxon>Embryophyta</taxon>
        <taxon>Tracheophyta</taxon>
        <taxon>Spermatophyta</taxon>
        <taxon>Magnoliopsida</taxon>
        <taxon>eudicotyledons</taxon>
        <taxon>Gunneridae</taxon>
        <taxon>Pentapetalae</taxon>
        <taxon>rosids</taxon>
        <taxon>fabids</taxon>
        <taxon>Fabales</taxon>
        <taxon>Fabaceae</taxon>
        <taxon>Papilionoideae</taxon>
        <taxon>50 kb inversion clade</taxon>
        <taxon>NPAAA clade</taxon>
        <taxon>indigoferoid/millettioid clade</taxon>
        <taxon>Phaseoleae</taxon>
        <taxon>Vigna</taxon>
    </lineage>
</organism>
<reference evidence="1 2" key="1">
    <citation type="journal article" date="2023" name="Life. Sci Alliance">
        <title>Evolutionary insights into 3D genome organization and epigenetic landscape of Vigna mungo.</title>
        <authorList>
            <person name="Junaid A."/>
            <person name="Singh B."/>
            <person name="Bhatia S."/>
        </authorList>
    </citation>
    <scope>NUCLEOTIDE SEQUENCE [LARGE SCALE GENOMIC DNA]</scope>
    <source>
        <strain evidence="1">Urdbean</strain>
    </source>
</reference>
<dbReference type="Proteomes" id="UP001374535">
    <property type="component" value="Chromosome 2"/>
</dbReference>
<gene>
    <name evidence="1" type="ORF">V8G54_007999</name>
</gene>
<keyword evidence="2" id="KW-1185">Reference proteome</keyword>
<name>A0AAQ3P4X4_VIGMU</name>
<proteinExistence type="predicted"/>
<protein>
    <submittedName>
        <fullName evidence="1">Uncharacterized protein</fullName>
    </submittedName>
</protein>
<dbReference type="EMBL" id="CP144699">
    <property type="protein sequence ID" value="WVZ20677.1"/>
    <property type="molecule type" value="Genomic_DNA"/>
</dbReference>
<evidence type="ECO:0000313" key="2">
    <source>
        <dbReference type="Proteomes" id="UP001374535"/>
    </source>
</evidence>
<evidence type="ECO:0000313" key="1">
    <source>
        <dbReference type="EMBL" id="WVZ20677.1"/>
    </source>
</evidence>
<dbReference type="AlphaFoldDB" id="A0AAQ3P4X4"/>
<accession>A0AAQ3P4X4</accession>
<sequence length="124" mass="14437">MKRNPKNPNITNGVVITVYREEARRRVSEYPTNKTTPRGIGHDRRALLLAYSRKLRDEACKKVPLPETKTKLEVARARSIWWWRSSLTKICRNEEFASKERTPNAIPLLSKIKNTLKSLSCKEM</sequence>